<name>A0A2P5WM64_GOSBA</name>
<dbReference type="Proteomes" id="UP000239757">
    <property type="component" value="Unassembled WGS sequence"/>
</dbReference>
<accession>A0A2P5WM64</accession>
<sequence length="68" mass="7493">MADYSVHRRSMPPPLHQFEATRTAGTGACWRVYGSHAGVRRLGVVAGGVVRRWLTWWPGLGYLVKAAA</sequence>
<evidence type="ECO:0000313" key="2">
    <source>
        <dbReference type="Proteomes" id="UP000239757"/>
    </source>
</evidence>
<evidence type="ECO:0000313" key="1">
    <source>
        <dbReference type="EMBL" id="PPR92177.1"/>
    </source>
</evidence>
<dbReference type="EMBL" id="KZ667122">
    <property type="protein sequence ID" value="PPR92177.1"/>
    <property type="molecule type" value="Genomic_DNA"/>
</dbReference>
<reference evidence="1 2" key="1">
    <citation type="submission" date="2015-01" db="EMBL/GenBank/DDBJ databases">
        <title>Genome of allotetraploid Gossypium barbadense reveals genomic plasticity and fiber elongation in cotton evolution.</title>
        <authorList>
            <person name="Chen X."/>
            <person name="Liu X."/>
            <person name="Zhao B."/>
            <person name="Zheng H."/>
            <person name="Hu Y."/>
            <person name="Lu G."/>
            <person name="Yang C."/>
            <person name="Chen J."/>
            <person name="Shan C."/>
            <person name="Zhang L."/>
            <person name="Zhou Y."/>
            <person name="Wang L."/>
            <person name="Guo W."/>
            <person name="Bai Y."/>
            <person name="Ruan J."/>
            <person name="Shangguan X."/>
            <person name="Mao Y."/>
            <person name="Jiang J."/>
            <person name="Zhu Y."/>
            <person name="Lei J."/>
            <person name="Kang H."/>
            <person name="Chen S."/>
            <person name="He X."/>
            <person name="Wang R."/>
            <person name="Wang Y."/>
            <person name="Chen J."/>
            <person name="Wang L."/>
            <person name="Yu S."/>
            <person name="Wang B."/>
            <person name="Wei J."/>
            <person name="Song S."/>
            <person name="Lu X."/>
            <person name="Gao Z."/>
            <person name="Gu W."/>
            <person name="Deng X."/>
            <person name="Ma D."/>
            <person name="Wang S."/>
            <person name="Liang W."/>
            <person name="Fang L."/>
            <person name="Cai C."/>
            <person name="Zhu X."/>
            <person name="Zhou B."/>
            <person name="Zhang Y."/>
            <person name="Chen Z."/>
            <person name="Xu S."/>
            <person name="Zhu R."/>
            <person name="Wang S."/>
            <person name="Zhang T."/>
            <person name="Zhao G."/>
        </authorList>
    </citation>
    <scope>NUCLEOTIDE SEQUENCE [LARGE SCALE GENOMIC DNA]</scope>
    <source>
        <strain evidence="2">cv. Xinhai21</strain>
        <tissue evidence="1">Leaf</tissue>
    </source>
</reference>
<dbReference type="OrthoDB" id="10504883at2759"/>
<protein>
    <submittedName>
        <fullName evidence="1">Uncharacterized protein</fullName>
    </submittedName>
</protein>
<proteinExistence type="predicted"/>
<dbReference type="AlphaFoldDB" id="A0A2P5WM64"/>
<gene>
    <name evidence="1" type="ORF">GOBAR_AA28502</name>
</gene>
<organism evidence="1 2">
    <name type="scientific">Gossypium barbadense</name>
    <name type="common">Sea Island cotton</name>
    <name type="synonym">Hibiscus barbadensis</name>
    <dbReference type="NCBI Taxonomy" id="3634"/>
    <lineage>
        <taxon>Eukaryota</taxon>
        <taxon>Viridiplantae</taxon>
        <taxon>Streptophyta</taxon>
        <taxon>Embryophyta</taxon>
        <taxon>Tracheophyta</taxon>
        <taxon>Spermatophyta</taxon>
        <taxon>Magnoliopsida</taxon>
        <taxon>eudicotyledons</taxon>
        <taxon>Gunneridae</taxon>
        <taxon>Pentapetalae</taxon>
        <taxon>rosids</taxon>
        <taxon>malvids</taxon>
        <taxon>Malvales</taxon>
        <taxon>Malvaceae</taxon>
        <taxon>Malvoideae</taxon>
        <taxon>Gossypium</taxon>
    </lineage>
</organism>